<evidence type="ECO:0000313" key="4">
    <source>
        <dbReference type="Proteomes" id="UP000295252"/>
    </source>
</evidence>
<dbReference type="Gramene" id="CDO98248">
    <property type="protein sequence ID" value="CDO98248"/>
    <property type="gene ID" value="GSCOC_T00022277001"/>
</dbReference>
<dbReference type="PhylomeDB" id="A0A068TSD7"/>
<dbReference type="PROSITE" id="PS50089">
    <property type="entry name" value="ZF_RING_2"/>
    <property type="match status" value="1"/>
</dbReference>
<name>A0A068TSD7_COFCA</name>
<evidence type="ECO:0000256" key="1">
    <source>
        <dbReference type="PROSITE-ProRule" id="PRU00175"/>
    </source>
</evidence>
<dbReference type="SUPFAM" id="SSF57850">
    <property type="entry name" value="RING/U-box"/>
    <property type="match status" value="1"/>
</dbReference>
<dbReference type="PANTHER" id="PTHR31150:SF19">
    <property type="entry name" value="RING-TYPE DOMAIN-CONTAINING PROTEIN"/>
    <property type="match status" value="1"/>
</dbReference>
<proteinExistence type="predicted"/>
<keyword evidence="1" id="KW-0862">Zinc</keyword>
<organism evidence="3 4">
    <name type="scientific">Coffea canephora</name>
    <name type="common">Robusta coffee</name>
    <dbReference type="NCBI Taxonomy" id="49390"/>
    <lineage>
        <taxon>Eukaryota</taxon>
        <taxon>Viridiplantae</taxon>
        <taxon>Streptophyta</taxon>
        <taxon>Embryophyta</taxon>
        <taxon>Tracheophyta</taxon>
        <taxon>Spermatophyta</taxon>
        <taxon>Magnoliopsida</taxon>
        <taxon>eudicotyledons</taxon>
        <taxon>Gunneridae</taxon>
        <taxon>Pentapetalae</taxon>
        <taxon>asterids</taxon>
        <taxon>lamiids</taxon>
        <taxon>Gentianales</taxon>
        <taxon>Rubiaceae</taxon>
        <taxon>Ixoroideae</taxon>
        <taxon>Gardenieae complex</taxon>
        <taxon>Bertiereae - Coffeeae clade</taxon>
        <taxon>Coffeeae</taxon>
        <taxon>Coffea</taxon>
    </lineage>
</organism>
<dbReference type="InterPro" id="IPR001841">
    <property type="entry name" value="Znf_RING"/>
</dbReference>
<dbReference type="PANTHER" id="PTHR31150">
    <property type="entry name" value="EXPRESSED PROTEIN"/>
    <property type="match status" value="1"/>
</dbReference>
<dbReference type="OMA" id="ISAPPFM"/>
<evidence type="ECO:0000313" key="3">
    <source>
        <dbReference type="EMBL" id="CDO98248.1"/>
    </source>
</evidence>
<keyword evidence="1" id="KW-0863">Zinc-finger</keyword>
<sequence>MPGFVNRWRDSVHLLSDFANVIVRLVDITLLTCLSTLKLMMGFDKPNDEQYPPMPLQGDGGCMFASREGGTVDCGQNFPSCTGSADFSFPYVSLANSAWNDMHATHHSYPHDLRNGSHWMTGLMGLDNLQSQDNLNLHSLGGSLRNVDVQNTQANVNFLPTGSKAAGDYQMNVLGGEAEGSTVNWSQISESSLNLGCGASLSHQNTSFLESGVRNDVKVNAFHPRQVDGSFLTLGIGGNPETRAKSKFDSREVANKLLEAVGPQSSSSQIQPATSLSSFQTYPGCSPSTVSKLGDWTTSKNVDAIVGMRSTPHLSPQMPEAFKQYDFFENNAKNTGFVDESIGRNSALESYKFFQGDPSPSSLPFNSTYACVPQPGYTKQSELGSEAFESTWVSAQPARDLLWNSHSIEPGNISSSFGSHCSRLRDVSLPQDYLGISVLPSEGCGTQAVGSGDQCASGQPDGHVSSPYKVNSAQHFRSTNYPKNTSLLIAEGSANKPAIRAPFPRRLGVQIDDPAATQSATGSVLSENMGAQTRSNEHQSQISGPVQLAKNFLGPISGHRQDRLAAKFNVQSPSLSTGQPQRAVPVRFPKDLMRVDHTTGQVVPQKIGRTSHVHGVIGQPSLKRRANETPSVPSWGQRRRFFTPSYHSAMSTPAIPPLPSTSAHIKWTDSESPPRPTGHRCMLCKRDLSFRPEGPIYQPINPPAVAVLPCGHTFHDQCLQNITPEDQSKDPPCIPCAIGEKQA</sequence>
<keyword evidence="1" id="KW-0479">Metal-binding</keyword>
<dbReference type="GO" id="GO:0008270">
    <property type="term" value="F:zinc ion binding"/>
    <property type="evidence" value="ECO:0007669"/>
    <property type="project" value="UniProtKB-KW"/>
</dbReference>
<feature type="domain" description="RING-type" evidence="2">
    <location>
        <begin position="681"/>
        <end position="736"/>
    </location>
</feature>
<keyword evidence="4" id="KW-1185">Reference proteome</keyword>
<evidence type="ECO:0000259" key="2">
    <source>
        <dbReference type="PROSITE" id="PS50089"/>
    </source>
</evidence>
<accession>A0A068TSD7</accession>
<protein>
    <recommendedName>
        <fullName evidence="2">RING-type domain-containing protein</fullName>
    </recommendedName>
</protein>
<dbReference type="CDD" id="cd16448">
    <property type="entry name" value="RING-H2"/>
    <property type="match status" value="1"/>
</dbReference>
<gene>
    <name evidence="3" type="ORF">GSCOC_T00022277001</name>
</gene>
<dbReference type="OrthoDB" id="1887047at2759"/>
<dbReference type="InParanoid" id="A0A068TSD7"/>
<dbReference type="EMBL" id="HG739086">
    <property type="protein sequence ID" value="CDO98248.1"/>
    <property type="molecule type" value="Genomic_DNA"/>
</dbReference>
<dbReference type="AlphaFoldDB" id="A0A068TSD7"/>
<reference evidence="4" key="1">
    <citation type="journal article" date="2014" name="Science">
        <title>The coffee genome provides insight into the convergent evolution of caffeine biosynthesis.</title>
        <authorList>
            <person name="Denoeud F."/>
            <person name="Carretero-Paulet L."/>
            <person name="Dereeper A."/>
            <person name="Droc G."/>
            <person name="Guyot R."/>
            <person name="Pietrella M."/>
            <person name="Zheng C."/>
            <person name="Alberti A."/>
            <person name="Anthony F."/>
            <person name="Aprea G."/>
            <person name="Aury J.M."/>
            <person name="Bento P."/>
            <person name="Bernard M."/>
            <person name="Bocs S."/>
            <person name="Campa C."/>
            <person name="Cenci A."/>
            <person name="Combes M.C."/>
            <person name="Crouzillat D."/>
            <person name="Da Silva C."/>
            <person name="Daddiego L."/>
            <person name="De Bellis F."/>
            <person name="Dussert S."/>
            <person name="Garsmeur O."/>
            <person name="Gayraud T."/>
            <person name="Guignon V."/>
            <person name="Jahn K."/>
            <person name="Jamilloux V."/>
            <person name="Joet T."/>
            <person name="Labadie K."/>
            <person name="Lan T."/>
            <person name="Leclercq J."/>
            <person name="Lepelley M."/>
            <person name="Leroy T."/>
            <person name="Li L.T."/>
            <person name="Librado P."/>
            <person name="Lopez L."/>
            <person name="Munoz A."/>
            <person name="Noel B."/>
            <person name="Pallavicini A."/>
            <person name="Perrotta G."/>
            <person name="Poncet V."/>
            <person name="Pot D."/>
            <person name="Priyono X."/>
            <person name="Rigoreau M."/>
            <person name="Rouard M."/>
            <person name="Rozas J."/>
            <person name="Tranchant-Dubreuil C."/>
            <person name="VanBuren R."/>
            <person name="Zhang Q."/>
            <person name="Andrade A.C."/>
            <person name="Argout X."/>
            <person name="Bertrand B."/>
            <person name="de Kochko A."/>
            <person name="Graziosi G."/>
            <person name="Henry R.J."/>
            <person name="Jayarama X."/>
            <person name="Ming R."/>
            <person name="Nagai C."/>
            <person name="Rounsley S."/>
            <person name="Sankoff D."/>
            <person name="Giuliano G."/>
            <person name="Albert V.A."/>
            <person name="Wincker P."/>
            <person name="Lashermes P."/>
        </authorList>
    </citation>
    <scope>NUCLEOTIDE SEQUENCE [LARGE SCALE GENOMIC DNA]</scope>
    <source>
        <strain evidence="4">cv. DH200-94</strain>
    </source>
</reference>
<dbReference type="Proteomes" id="UP000295252">
    <property type="component" value="Chromosome VI"/>
</dbReference>